<organism evidence="1 2">
    <name type="scientific">Aggregatibacter aphrophilus</name>
    <name type="common">Haemophilus aphrophilus</name>
    <dbReference type="NCBI Taxonomy" id="732"/>
    <lineage>
        <taxon>Bacteria</taxon>
        <taxon>Pseudomonadati</taxon>
        <taxon>Pseudomonadota</taxon>
        <taxon>Gammaproteobacteria</taxon>
        <taxon>Pasteurellales</taxon>
        <taxon>Pasteurellaceae</taxon>
        <taxon>Aggregatibacter</taxon>
    </lineage>
</organism>
<name>A0A336N8R3_AGGAP</name>
<dbReference type="EMBL" id="UFSP01000001">
    <property type="protein sequence ID" value="SSY95023.1"/>
    <property type="molecule type" value="Genomic_DNA"/>
</dbReference>
<sequence>MWQQSSKIKHGQSLIGGAKSIRTASRFFIPLKKHVQF</sequence>
<evidence type="ECO:0000313" key="1">
    <source>
        <dbReference type="EMBL" id="SSY95023.1"/>
    </source>
</evidence>
<protein>
    <submittedName>
        <fullName evidence="1">Uncharacterized protein</fullName>
    </submittedName>
</protein>
<gene>
    <name evidence="1" type="ORF">NCTC5908_01140</name>
</gene>
<reference evidence="1 2" key="1">
    <citation type="submission" date="2018-06" db="EMBL/GenBank/DDBJ databases">
        <authorList>
            <consortium name="Pathogen Informatics"/>
            <person name="Doyle S."/>
        </authorList>
    </citation>
    <scope>NUCLEOTIDE SEQUENCE [LARGE SCALE GENOMIC DNA]</scope>
    <source>
        <strain evidence="1 2">NCTC5908</strain>
    </source>
</reference>
<dbReference type="Proteomes" id="UP000253728">
    <property type="component" value="Unassembled WGS sequence"/>
</dbReference>
<evidence type="ECO:0000313" key="2">
    <source>
        <dbReference type="Proteomes" id="UP000253728"/>
    </source>
</evidence>
<proteinExistence type="predicted"/>
<dbReference type="AlphaFoldDB" id="A0A336N8R3"/>
<accession>A0A336N8R3</accession>